<dbReference type="PROSITE" id="PS51257">
    <property type="entry name" value="PROKAR_LIPOPROTEIN"/>
    <property type="match status" value="1"/>
</dbReference>
<evidence type="ECO:0000256" key="2">
    <source>
        <dbReference type="SAM" id="SignalP"/>
    </source>
</evidence>
<dbReference type="RefSeq" id="WP_147387579.1">
    <property type="nucleotide sequence ID" value="NZ_QXEV01000022.1"/>
</dbReference>
<feature type="signal peptide" evidence="2">
    <location>
        <begin position="1"/>
        <end position="23"/>
    </location>
</feature>
<dbReference type="InParanoid" id="A0A397R5B7"/>
<feature type="region of interest" description="Disordered" evidence="1">
    <location>
        <begin position="22"/>
        <end position="68"/>
    </location>
</feature>
<dbReference type="AlphaFoldDB" id="A0A397R5B7"/>
<gene>
    <name evidence="3" type="ORF">EI71_01576</name>
</gene>
<evidence type="ECO:0000256" key="1">
    <source>
        <dbReference type="SAM" id="MobiDB-lite"/>
    </source>
</evidence>
<protein>
    <recommendedName>
        <fullName evidence="5">Transglutaminase superfamily protein</fullName>
    </recommendedName>
</protein>
<dbReference type="Proteomes" id="UP000266506">
    <property type="component" value="Unassembled WGS sequence"/>
</dbReference>
<evidence type="ECO:0000313" key="4">
    <source>
        <dbReference type="Proteomes" id="UP000266506"/>
    </source>
</evidence>
<dbReference type="EMBL" id="QXEV01000022">
    <property type="protein sequence ID" value="RIA66527.1"/>
    <property type="molecule type" value="Genomic_DNA"/>
</dbReference>
<reference evidence="3 4" key="1">
    <citation type="submission" date="2018-08" db="EMBL/GenBank/DDBJ databases">
        <title>Genomic Encyclopedia of Archaeal and Bacterial Type Strains, Phase II (KMG-II): from individual species to whole genera.</title>
        <authorList>
            <person name="Goeker M."/>
        </authorList>
    </citation>
    <scope>NUCLEOTIDE SEQUENCE [LARGE SCALE GENOMIC DNA]</scope>
    <source>
        <strain evidence="3 4">ATCC 27112</strain>
    </source>
</reference>
<proteinExistence type="predicted"/>
<evidence type="ECO:0000313" key="3">
    <source>
        <dbReference type="EMBL" id="RIA66527.1"/>
    </source>
</evidence>
<evidence type="ECO:0008006" key="5">
    <source>
        <dbReference type="Google" id="ProtNLM"/>
    </source>
</evidence>
<name>A0A397R5B7_9MOLU</name>
<comment type="caution">
    <text evidence="3">The sequence shown here is derived from an EMBL/GenBank/DDBJ whole genome shotgun (WGS) entry which is preliminary data.</text>
</comment>
<keyword evidence="4" id="KW-1185">Reference proteome</keyword>
<keyword evidence="2" id="KW-0732">Signal</keyword>
<accession>A0A397R5B7</accession>
<sequence>MKKKLLGLLVLAGLGLASCGSDTKTSTDLKTTTETTTTIETTTGNTTTETTTTETTTTTPTTTNTTTQPVENNLFEYCGEYYTLDDIKANLKKNTEDKFYGFSMDDFENQLPMPSLDVSFADQQSIDPFLQLSDILDYCAFYHLDEITINFDGGNAEQYMEYIRYCYWNSKLLVSIVNFTLEPSEDSVAIHFIYNEEANTYISKEDDQLPPITIPYTFYSKGAKRDINNDDFGYKDYTNGTIDVYNSDQLVYALENKYIPNPLPNSPAEKIFTKAKKILNNIIYDDMTLVDKVTAIQSYILSNSSYAASEDYACYLRDENHPDEIMSMLQAAYVEGVLDGKEGVCHGFAKTLSLLCSIEGIDNVKVSSPNSQISHFMTISSFIGDDGVRSYQSHGYVYIKDPTTNLYYISDPTYSFFTVYNGYYHYRELAVMKAYSTWRELYRDQAKDLFCVQNNTNMGKEDIDYKDCFKMSANGKTMDLYLTTEAEVDTLIDNLQAYIDSYSDSSFGENGLYELNVFTSDDVYGYAYSAFNNSNFDIPFINYSGKYPDLGFQIWFYKY</sequence>
<organism evidence="3 4">
    <name type="scientific">Anaeroplasma bactoclasticum</name>
    <dbReference type="NCBI Taxonomy" id="2088"/>
    <lineage>
        <taxon>Bacteria</taxon>
        <taxon>Bacillati</taxon>
        <taxon>Mycoplasmatota</taxon>
        <taxon>Mollicutes</taxon>
        <taxon>Anaeroplasmatales</taxon>
        <taxon>Anaeroplasmataceae</taxon>
        <taxon>Anaeroplasma</taxon>
    </lineage>
</organism>
<feature type="chain" id="PRO_5017401024" description="Transglutaminase superfamily protein" evidence="2">
    <location>
        <begin position="24"/>
        <end position="559"/>
    </location>
</feature>
<feature type="compositionally biased region" description="Low complexity" evidence="1">
    <location>
        <begin position="22"/>
        <end position="67"/>
    </location>
</feature>